<dbReference type="PATRIC" id="fig|525309.8.peg.823"/>
<dbReference type="SUPFAM" id="SSF56042">
    <property type="entry name" value="PurM C-terminal domain-like"/>
    <property type="match status" value="1"/>
</dbReference>
<reference evidence="13 15" key="2">
    <citation type="journal article" date="2015" name="Genome Announc.">
        <title>Expanding the biotechnology potential of lactobacilli through comparative genomics of 213 strains and associated genera.</title>
        <authorList>
            <person name="Sun Z."/>
            <person name="Harris H.M."/>
            <person name="McCann A."/>
            <person name="Guo C."/>
            <person name="Argimon S."/>
            <person name="Zhang W."/>
            <person name="Yang X."/>
            <person name="Jeffery I.B."/>
            <person name="Cooney J.C."/>
            <person name="Kagawa T.F."/>
            <person name="Liu W."/>
            <person name="Song Y."/>
            <person name="Salvetti E."/>
            <person name="Wrobel A."/>
            <person name="Rasinkangas P."/>
            <person name="Parkhill J."/>
            <person name="Rea M.C."/>
            <person name="O'Sullivan O."/>
            <person name="Ritari J."/>
            <person name="Douillard F.P."/>
            <person name="Paul Ross R."/>
            <person name="Yang R."/>
            <person name="Briner A.E."/>
            <person name="Felis G.E."/>
            <person name="de Vos W.M."/>
            <person name="Barrangou R."/>
            <person name="Klaenhammer T.R."/>
            <person name="Caufield P.W."/>
            <person name="Cui Y."/>
            <person name="Zhang H."/>
            <person name="O'Toole P.W."/>
        </authorList>
    </citation>
    <scope>NUCLEOTIDE SEQUENCE [LARGE SCALE GENOMIC DNA]</scope>
    <source>
        <strain evidence="13 15">DSM 16041</strain>
    </source>
</reference>
<evidence type="ECO:0000256" key="1">
    <source>
        <dbReference type="ARBA" id="ARBA00008026"/>
    </source>
</evidence>
<evidence type="ECO:0000256" key="9">
    <source>
        <dbReference type="HAMAP-Rule" id="MF_00625"/>
    </source>
</evidence>
<comment type="catalytic activity">
    <reaction evidence="9">
        <text>hydrogenselenide + ATP + H2O = selenophosphate + AMP + phosphate + 2 H(+)</text>
        <dbReference type="Rhea" id="RHEA:18737"/>
        <dbReference type="ChEBI" id="CHEBI:15377"/>
        <dbReference type="ChEBI" id="CHEBI:15378"/>
        <dbReference type="ChEBI" id="CHEBI:16144"/>
        <dbReference type="ChEBI" id="CHEBI:29317"/>
        <dbReference type="ChEBI" id="CHEBI:30616"/>
        <dbReference type="ChEBI" id="CHEBI:43474"/>
        <dbReference type="ChEBI" id="CHEBI:456215"/>
        <dbReference type="EC" id="2.7.9.3"/>
    </reaction>
</comment>
<dbReference type="OrthoDB" id="9772934at2"/>
<dbReference type="EMBL" id="AZDK01000002">
    <property type="protein sequence ID" value="KRK60777.1"/>
    <property type="molecule type" value="Genomic_DNA"/>
</dbReference>
<dbReference type="Proteomes" id="UP000051883">
    <property type="component" value="Unassembled WGS sequence"/>
</dbReference>
<feature type="binding site" evidence="9">
    <location>
        <position position="49"/>
    </location>
    <ligand>
        <name>Mg(2+)</name>
        <dbReference type="ChEBI" id="CHEBI:18420"/>
    </ligand>
</feature>
<dbReference type="PIRSF" id="PIRSF036407">
    <property type="entry name" value="Selenphspht_syn"/>
    <property type="match status" value="1"/>
</dbReference>
<organism evidence="12 14">
    <name type="scientific">Limosilactobacillus antri DSM 16041</name>
    <dbReference type="NCBI Taxonomy" id="525309"/>
    <lineage>
        <taxon>Bacteria</taxon>
        <taxon>Bacillati</taxon>
        <taxon>Bacillota</taxon>
        <taxon>Bacilli</taxon>
        <taxon>Lactobacillales</taxon>
        <taxon>Lactobacillaceae</taxon>
        <taxon>Limosilactobacillus</taxon>
    </lineage>
</organism>
<reference evidence="12 14" key="1">
    <citation type="submission" date="2009-09" db="EMBL/GenBank/DDBJ databases">
        <authorList>
            <person name="Qin X."/>
            <person name="Bachman B."/>
            <person name="Battles P."/>
            <person name="Bell A."/>
            <person name="Bess C."/>
            <person name="Bickham C."/>
            <person name="Chaboub L."/>
            <person name="Chen D."/>
            <person name="Coyle M."/>
            <person name="Deiros D.R."/>
            <person name="Dinh H."/>
            <person name="Forbes L."/>
            <person name="Fowler G."/>
            <person name="Francisco L."/>
            <person name="Fu Q."/>
            <person name="Gubbala S."/>
            <person name="Hale W."/>
            <person name="Han Y."/>
            <person name="Hemphill L."/>
            <person name="Highlander S.K."/>
            <person name="Hirani K."/>
            <person name="Hogues M."/>
            <person name="Jackson L."/>
            <person name="Jakkamsetti A."/>
            <person name="Javaid M."/>
            <person name="Jiang H."/>
            <person name="Korchina V."/>
            <person name="Kovar C."/>
            <person name="Lara F."/>
            <person name="Lee S."/>
            <person name="Mata R."/>
            <person name="Mathew T."/>
            <person name="Moen C."/>
            <person name="Morales K."/>
            <person name="Munidasa M."/>
            <person name="Nazareth L."/>
            <person name="Ngo R."/>
            <person name="Nguyen L."/>
            <person name="Okwuonu G."/>
            <person name="Ongeri F."/>
            <person name="Patil S."/>
            <person name="Petrosino J."/>
            <person name="Pham C."/>
            <person name="Pham P."/>
            <person name="Pu L.-L."/>
            <person name="Puazo M."/>
            <person name="Raj R."/>
            <person name="Reid J."/>
            <person name="Rouhana J."/>
            <person name="Saada N."/>
            <person name="Shang Y."/>
            <person name="Simmons D."/>
            <person name="Thornton R."/>
            <person name="Warren J."/>
            <person name="Weissenberger G."/>
            <person name="Zhang J."/>
            <person name="Zhang L."/>
            <person name="Zhou C."/>
            <person name="Zhu D."/>
            <person name="Muzny D."/>
            <person name="Worley K."/>
            <person name="Gibbs R."/>
        </authorList>
    </citation>
    <scope>NUCLEOTIDE SEQUENCE [LARGE SCALE GENOMIC DNA]</scope>
    <source>
        <strain evidence="12 14">DSM 16041</strain>
    </source>
</reference>
<sequence>MPSTEKDFLTVCGGCNAKIGAGNLAAILKSLPRPKKSDRLLVGYNSDDDAAVYKIDDQTAIIQTLDFFPSMVTDPYLFGKIAATNALSDVFAMGGDVVTCLNIVCFPEDSNMKILEQILKGGAEKVKEAGGILAGGHSIHDHRAKYGLSVMGKVAPDKILRNDNVQDGDVLILTKPLGVGIIVPAYNTGQVDEEAFKAATDSMTTLNKYAADIMRDYPVDSCTDITGFGLAGHLTEMLHGEYQARLTAENIPMIPEAYECAGEFLTTAGGQRNRDFLGKRIDFTFDDYALQEVLFDPQTSGGLLIAVQPQYADVMMNRLKKLTTRSAVIGKITKKDPNDQTEIIVD</sequence>
<dbReference type="InterPro" id="IPR036676">
    <property type="entry name" value="PurM-like_C_sf"/>
</dbReference>
<feature type="site" description="Important for catalytic activity" evidence="9">
    <location>
        <position position="18"/>
    </location>
</feature>
<evidence type="ECO:0000259" key="10">
    <source>
        <dbReference type="Pfam" id="PF00586"/>
    </source>
</evidence>
<evidence type="ECO:0000313" key="14">
    <source>
        <dbReference type="Proteomes" id="UP000003675"/>
    </source>
</evidence>
<dbReference type="GO" id="GO:0005737">
    <property type="term" value="C:cytoplasm"/>
    <property type="evidence" value="ECO:0007669"/>
    <property type="project" value="TreeGrafter"/>
</dbReference>
<keyword evidence="2 9" id="KW-0808">Transferase</keyword>
<dbReference type="Proteomes" id="UP000003675">
    <property type="component" value="Unassembled WGS sequence"/>
</dbReference>
<dbReference type="HAMAP" id="MF_00625">
    <property type="entry name" value="SelD"/>
    <property type="match status" value="1"/>
</dbReference>
<comment type="function">
    <text evidence="9">Synthesizes selenophosphate from selenide and ATP.</text>
</comment>
<feature type="binding site" description="in other chain" evidence="9">
    <location>
        <position position="18"/>
    </location>
    <ligand>
        <name>ATP</name>
        <dbReference type="ChEBI" id="CHEBI:30616"/>
        <note>ligand shared between dimeric partners</note>
    </ligand>
</feature>
<evidence type="ECO:0000313" key="13">
    <source>
        <dbReference type="EMBL" id="KRK60777.1"/>
    </source>
</evidence>
<dbReference type="CDD" id="cd02195">
    <property type="entry name" value="SelD"/>
    <property type="match status" value="1"/>
</dbReference>
<evidence type="ECO:0000256" key="5">
    <source>
        <dbReference type="ARBA" id="ARBA00022777"/>
    </source>
</evidence>
<gene>
    <name evidence="9 12" type="primary">selD</name>
    <name evidence="13" type="ORF">FC31_GL000815</name>
    <name evidence="12" type="ORF">HMPREF0494_0237</name>
</gene>
<dbReference type="GO" id="GO:0016260">
    <property type="term" value="P:selenocysteine biosynthetic process"/>
    <property type="evidence" value="ECO:0007669"/>
    <property type="project" value="InterPro"/>
</dbReference>
<comment type="cofactor">
    <cofactor evidence="9">
        <name>Mg(2+)</name>
        <dbReference type="ChEBI" id="CHEBI:18420"/>
    </cofactor>
    <text evidence="9">Binds 1 Mg(2+) ion per monomer.</text>
</comment>
<feature type="binding site" description="in other chain" evidence="9">
    <location>
        <position position="66"/>
    </location>
    <ligand>
        <name>ATP</name>
        <dbReference type="ChEBI" id="CHEBI:30616"/>
        <note>ligand shared between dimeric partners</note>
    </ligand>
</feature>
<dbReference type="Pfam" id="PF02769">
    <property type="entry name" value="AIRS_C"/>
    <property type="match status" value="1"/>
</dbReference>
<dbReference type="Pfam" id="PF00586">
    <property type="entry name" value="AIRS"/>
    <property type="match status" value="1"/>
</dbReference>
<keyword evidence="4 9" id="KW-0547">Nucleotide-binding</keyword>
<comment type="subunit">
    <text evidence="9">Homodimer.</text>
</comment>
<evidence type="ECO:0000256" key="4">
    <source>
        <dbReference type="ARBA" id="ARBA00022741"/>
    </source>
</evidence>
<feature type="domain" description="PurM-like C-terminal" evidence="11">
    <location>
        <begin position="166"/>
        <end position="336"/>
    </location>
</feature>
<dbReference type="GO" id="GO:0005524">
    <property type="term" value="F:ATP binding"/>
    <property type="evidence" value="ECO:0007669"/>
    <property type="project" value="UniProtKB-UniRule"/>
</dbReference>
<dbReference type="eggNOG" id="COG0709">
    <property type="taxonomic scope" value="Bacteria"/>
</dbReference>
<dbReference type="EMBL" id="ACLL01000007">
    <property type="protein sequence ID" value="EEW54613.1"/>
    <property type="molecule type" value="Genomic_DNA"/>
</dbReference>
<feature type="binding site" description="in other chain" evidence="9">
    <location>
        <position position="89"/>
    </location>
    <ligand>
        <name>ATP</name>
        <dbReference type="ChEBI" id="CHEBI:30616"/>
        <note>ligand shared between dimeric partners</note>
    </ligand>
</feature>
<dbReference type="AlphaFoldDB" id="C8P4J3"/>
<dbReference type="SUPFAM" id="SSF55326">
    <property type="entry name" value="PurM N-terminal domain-like"/>
    <property type="match status" value="1"/>
</dbReference>
<dbReference type="InterPro" id="IPR010918">
    <property type="entry name" value="PurM-like_C_dom"/>
</dbReference>
<dbReference type="RefSeq" id="WP_007124908.1">
    <property type="nucleotide sequence ID" value="NZ_AZDK01000002.1"/>
</dbReference>
<keyword evidence="6 9" id="KW-0067">ATP-binding</keyword>
<feature type="domain" description="PurM-like N-terminal" evidence="10">
    <location>
        <begin position="48"/>
        <end position="154"/>
    </location>
</feature>
<feature type="binding site" evidence="9">
    <location>
        <begin position="136"/>
        <end position="138"/>
    </location>
    <ligand>
        <name>ATP</name>
        <dbReference type="ChEBI" id="CHEBI:30616"/>
        <note>ligand shared between dimeric partners</note>
    </ligand>
</feature>
<evidence type="ECO:0000256" key="7">
    <source>
        <dbReference type="ARBA" id="ARBA00022842"/>
    </source>
</evidence>
<evidence type="ECO:0000256" key="6">
    <source>
        <dbReference type="ARBA" id="ARBA00022840"/>
    </source>
</evidence>
<feature type="binding site" evidence="9">
    <location>
        <position position="89"/>
    </location>
    <ligand>
        <name>Mg(2+)</name>
        <dbReference type="ChEBI" id="CHEBI:18420"/>
    </ligand>
</feature>
<evidence type="ECO:0000259" key="11">
    <source>
        <dbReference type="Pfam" id="PF02769"/>
    </source>
</evidence>
<evidence type="ECO:0000256" key="2">
    <source>
        <dbReference type="ARBA" id="ARBA00022679"/>
    </source>
</evidence>
<evidence type="ECO:0000313" key="12">
    <source>
        <dbReference type="EMBL" id="EEW54613.1"/>
    </source>
</evidence>
<dbReference type="Gene3D" id="3.90.650.10">
    <property type="entry name" value="PurM-like C-terminal domain"/>
    <property type="match status" value="1"/>
</dbReference>
<dbReference type="GO" id="GO:0000287">
    <property type="term" value="F:magnesium ion binding"/>
    <property type="evidence" value="ECO:0007669"/>
    <property type="project" value="UniProtKB-UniRule"/>
</dbReference>
<dbReference type="InterPro" id="IPR023061">
    <property type="entry name" value="SelD_I"/>
</dbReference>
<accession>C8P4J3</accession>
<dbReference type="EC" id="2.7.9.3" evidence="9"/>
<keyword evidence="15" id="KW-1185">Reference proteome</keyword>
<dbReference type="InterPro" id="IPR016188">
    <property type="entry name" value="PurM-like_N"/>
</dbReference>
<dbReference type="InterPro" id="IPR004536">
    <property type="entry name" value="SPS/SelD"/>
</dbReference>
<keyword evidence="8 9" id="KW-0711">Selenium</keyword>
<proteinExistence type="inferred from homology"/>
<comment type="similarity">
    <text evidence="1 9">Belongs to the selenophosphate synthase 1 family. Class I subfamily.</text>
</comment>
<dbReference type="NCBIfam" id="TIGR00476">
    <property type="entry name" value="selD"/>
    <property type="match status" value="1"/>
</dbReference>
<feature type="binding site" evidence="9">
    <location>
        <position position="224"/>
    </location>
    <ligand>
        <name>Mg(2+)</name>
        <dbReference type="ChEBI" id="CHEBI:18420"/>
    </ligand>
</feature>
<dbReference type="GO" id="GO:0004756">
    <property type="term" value="F:selenide, water dikinase activity"/>
    <property type="evidence" value="ECO:0007669"/>
    <property type="project" value="UniProtKB-UniRule"/>
</dbReference>
<dbReference type="PANTHER" id="PTHR10256:SF0">
    <property type="entry name" value="INACTIVE SELENIDE, WATER DIKINASE-LIKE PROTEIN-RELATED"/>
    <property type="match status" value="1"/>
</dbReference>
<evidence type="ECO:0000256" key="3">
    <source>
        <dbReference type="ARBA" id="ARBA00022723"/>
    </source>
</evidence>
<evidence type="ECO:0000256" key="8">
    <source>
        <dbReference type="ARBA" id="ARBA00023266"/>
    </source>
</evidence>
<name>C8P4J3_9LACO</name>
<dbReference type="HOGENOM" id="CLU_032859_0_0_9"/>
<keyword evidence="3 9" id="KW-0479">Metal-binding</keyword>
<dbReference type="PANTHER" id="PTHR10256">
    <property type="entry name" value="SELENIDE, WATER DIKINASE"/>
    <property type="match status" value="1"/>
</dbReference>
<feature type="active site" evidence="9">
    <location>
        <position position="15"/>
    </location>
</feature>
<keyword evidence="5 9" id="KW-0418">Kinase</keyword>
<keyword evidence="7 9" id="KW-0460">Magnesium</keyword>
<dbReference type="InterPro" id="IPR036921">
    <property type="entry name" value="PurM-like_N_sf"/>
</dbReference>
<comment type="caution">
    <text evidence="12">The sequence shown here is derived from an EMBL/GenBank/DDBJ whole genome shotgun (WGS) entry which is preliminary data.</text>
</comment>
<evidence type="ECO:0000313" key="15">
    <source>
        <dbReference type="Proteomes" id="UP000051883"/>
    </source>
</evidence>
<protein>
    <recommendedName>
        <fullName evidence="9">Selenide, water dikinase</fullName>
        <ecNumber evidence="9">2.7.9.3</ecNumber>
    </recommendedName>
    <alternativeName>
        <fullName evidence="9">Selenium donor protein</fullName>
    </alternativeName>
    <alternativeName>
        <fullName evidence="9">Selenophosphate synthase</fullName>
    </alternativeName>
</protein>
<feature type="binding site" description="in other chain" evidence="9">
    <location>
        <begin position="46"/>
        <end position="48"/>
    </location>
    <ligand>
        <name>ATP</name>
        <dbReference type="ChEBI" id="CHEBI:30616"/>
        <note>ligand shared between dimeric partners</note>
    </ligand>
</feature>
<dbReference type="Gene3D" id="3.30.1330.10">
    <property type="entry name" value="PurM-like, N-terminal domain"/>
    <property type="match status" value="1"/>
</dbReference>
<dbReference type="STRING" id="525309.HMPREF0494_0237"/>